<protein>
    <submittedName>
        <fullName evidence="1">Uncharacterized protein</fullName>
    </submittedName>
</protein>
<reference evidence="2" key="1">
    <citation type="journal article" date="2020" name="Microorganisms">
        <title>Complete Genome of a Member of a New Bacterial Lineage in the Microgenomates Group Reveals an Unusual Nucleotide Composition Disparity Between Two Strands of DNA and Limited Metabolic Potential.</title>
        <authorList>
            <person name="Kadnikov V.V."/>
            <person name="Mardanov A.V."/>
            <person name="Beletsky A.V."/>
            <person name="Karnachuk O.V."/>
            <person name="Ravin N.V."/>
        </authorList>
    </citation>
    <scope>NUCLEOTIDE SEQUENCE [LARGE SCALE GENOMIC DNA]</scope>
</reference>
<gene>
    <name evidence="1" type="ORF">MICH65_0010</name>
</gene>
<accession>A0A857NBM8</accession>
<dbReference type="KEGG" id="caqa:MICH65_0010"/>
<keyword evidence="2" id="KW-1185">Reference proteome</keyword>
<proteinExistence type="predicted"/>
<evidence type="ECO:0000313" key="2">
    <source>
        <dbReference type="Proteomes" id="UP000463983"/>
    </source>
</evidence>
<name>A0A857NBM8_9BACT</name>
<dbReference type="Proteomes" id="UP000463983">
    <property type="component" value="Chromosome"/>
</dbReference>
<sequence>MDLKNRVQKLRQQGKTYGEIQTILGKRIPKSTLSHWCRHTPLPPFYQSKISHLNIKNLNKGRLIAVEINKIKRQELLNQITDTNKPISTQITNPNTAKIALSMLCLGEASKYNPKIRGSFYLGNSNPKIILIFLKLLEIAFPDFDSRKLRCTVQCRADQDTKSLTKYWHKITNIPLKQFYKPLIDPRTKGKPTKKPDYKGVLRIDYFNSKTRLELETLANLVYNNLKSPGP</sequence>
<evidence type="ECO:0000313" key="1">
    <source>
        <dbReference type="EMBL" id="QHO62991.1"/>
    </source>
</evidence>
<dbReference type="AlphaFoldDB" id="A0A857NBM8"/>
<dbReference type="EMBL" id="CP047901">
    <property type="protein sequence ID" value="QHO62991.1"/>
    <property type="molecule type" value="Genomic_DNA"/>
</dbReference>
<dbReference type="RefSeq" id="WP_161931401.1">
    <property type="nucleotide sequence ID" value="NZ_CP047901.1"/>
</dbReference>
<organism evidence="1 2">
    <name type="scientific">Candidatus Chazhemtobacterium aquaticus</name>
    <dbReference type="NCBI Taxonomy" id="2715735"/>
    <lineage>
        <taxon>Bacteria</taxon>
        <taxon>Candidatus Chazhemtobacteraceae</taxon>
        <taxon>Candidatus Chazhemtobacterium</taxon>
    </lineage>
</organism>